<dbReference type="SUPFAM" id="SSF48557">
    <property type="entry name" value="L-aspartase-like"/>
    <property type="match status" value="1"/>
</dbReference>
<keyword evidence="6" id="KW-0963">Cytoplasm</keyword>
<sequence length="506" mass="56268">MRDREHIFKEEGELFPGKTYVEAVLAPAFDQAKRELLPPMMAIHKAHLIMLKEQELVADADVNLIAAALQKIDLDDLRKAEYTGRFEDLFFQVEHELLEIAGDAAGNLHIARSRNDMGIAVYRMVLRDKLLKTIVAGLSLQISLIHTAEENRETLMIGYTHTQQAQPTTLAHYLVAVIDVLDRDIKRLQVAYANNNRSPMGAAALTTTGFNISRDRVRELLAFDELVENSYDAVAGVDYAGETAAAVQLAAINLGRFVQELLLWCTQEFDAIRVANPYVQVSSIMPQKRNPVSVEHARSLLSSIVGNAQTVLTMIHNTPFGDIVDTEDDMQPYLWKSLETLDQVYRLLAVVIGTLEVNKEKLRRRTEASFAVVTELADTLVRSEGYSFRTAHHVVGIVVSTAQTQALAASEISLGLVAEAAKAVSGKELLLQENELRRALDPEQFVRIRTHQGGPSPEEIARALHVRGARHAKQVRWTELVGEAVQGKLAALDAYIQQRSQNGNEQ</sequence>
<dbReference type="AlphaFoldDB" id="A0A6G4A518"/>
<dbReference type="PANTHER" id="PTHR43814">
    <property type="entry name" value="ARGININOSUCCINATE LYASE"/>
    <property type="match status" value="1"/>
</dbReference>
<dbReference type="NCBIfam" id="TIGR00838">
    <property type="entry name" value="argH"/>
    <property type="match status" value="1"/>
</dbReference>
<dbReference type="Gene3D" id="1.20.200.10">
    <property type="entry name" value="Fumarase/aspartase (Central domain)"/>
    <property type="match status" value="1"/>
</dbReference>
<dbReference type="UniPathway" id="UPA00068">
    <property type="reaction ID" value="UER00114"/>
</dbReference>
<dbReference type="Gene3D" id="1.10.275.10">
    <property type="entry name" value="Fumarase/aspartase (N-terminal domain)"/>
    <property type="match status" value="1"/>
</dbReference>
<reference evidence="9" key="1">
    <citation type="submission" date="2020-02" db="EMBL/GenBank/DDBJ databases">
        <authorList>
            <person name="Shen X.-R."/>
            <person name="Zhang Y.-X."/>
        </authorList>
    </citation>
    <scope>NUCLEOTIDE SEQUENCE</scope>
    <source>
        <strain evidence="9">SYP-B3998</strain>
    </source>
</reference>
<comment type="pathway">
    <text evidence="1 6">Amino-acid biosynthesis; L-arginine biosynthesis; L-arginine from L-ornithine and carbamoyl phosphate: step 3/3.</text>
</comment>
<gene>
    <name evidence="6 9" type="primary">argH</name>
    <name evidence="9" type="ORF">GK047_26445</name>
</gene>
<dbReference type="InterPro" id="IPR022761">
    <property type="entry name" value="Fumarate_lyase_N"/>
</dbReference>
<comment type="similarity">
    <text evidence="6">Belongs to the lyase 1 family. Argininosuccinate lyase subfamily.</text>
</comment>
<dbReference type="InterPro" id="IPR024083">
    <property type="entry name" value="Fumarase/histidase_N"/>
</dbReference>
<comment type="catalytic activity">
    <reaction evidence="6">
        <text>2-(N(omega)-L-arginino)succinate = fumarate + L-arginine</text>
        <dbReference type="Rhea" id="RHEA:24020"/>
        <dbReference type="ChEBI" id="CHEBI:29806"/>
        <dbReference type="ChEBI" id="CHEBI:32682"/>
        <dbReference type="ChEBI" id="CHEBI:57472"/>
        <dbReference type="EC" id="4.3.2.1"/>
    </reaction>
</comment>
<keyword evidence="5 6" id="KW-0456">Lyase</keyword>
<dbReference type="PANTHER" id="PTHR43814:SF1">
    <property type="entry name" value="ARGININOSUCCINATE LYASE"/>
    <property type="match status" value="1"/>
</dbReference>
<dbReference type="GO" id="GO:0005829">
    <property type="term" value="C:cytosol"/>
    <property type="evidence" value="ECO:0007669"/>
    <property type="project" value="TreeGrafter"/>
</dbReference>
<dbReference type="EMBL" id="JAAIKC010000018">
    <property type="protein sequence ID" value="NEW09485.1"/>
    <property type="molecule type" value="Genomic_DNA"/>
</dbReference>
<feature type="domain" description="Fumarate lyase N-terminal" evidence="7">
    <location>
        <begin position="79"/>
        <end position="306"/>
    </location>
</feature>
<evidence type="ECO:0000256" key="6">
    <source>
        <dbReference type="HAMAP-Rule" id="MF_00006"/>
    </source>
</evidence>
<evidence type="ECO:0000256" key="1">
    <source>
        <dbReference type="ARBA" id="ARBA00004941"/>
    </source>
</evidence>
<evidence type="ECO:0000256" key="4">
    <source>
        <dbReference type="ARBA" id="ARBA00022605"/>
    </source>
</evidence>
<dbReference type="HAMAP" id="MF_00006">
    <property type="entry name" value="Arg_succ_lyase"/>
    <property type="match status" value="1"/>
</dbReference>
<dbReference type="RefSeq" id="WP_163953374.1">
    <property type="nucleotide sequence ID" value="NZ_JAAIKC010000018.1"/>
</dbReference>
<evidence type="ECO:0000256" key="3">
    <source>
        <dbReference type="ARBA" id="ARBA00022571"/>
    </source>
</evidence>
<evidence type="ECO:0000313" key="9">
    <source>
        <dbReference type="EMBL" id="NEW09485.1"/>
    </source>
</evidence>
<organism evidence="9">
    <name type="scientific">Paenibacillus sp. SYP-B3998</name>
    <dbReference type="NCBI Taxonomy" id="2678564"/>
    <lineage>
        <taxon>Bacteria</taxon>
        <taxon>Bacillati</taxon>
        <taxon>Bacillota</taxon>
        <taxon>Bacilli</taxon>
        <taxon>Bacillales</taxon>
        <taxon>Paenibacillaceae</taxon>
        <taxon>Paenibacillus</taxon>
    </lineage>
</organism>
<dbReference type="InterPro" id="IPR029419">
    <property type="entry name" value="Arg_succ_lyase_C"/>
</dbReference>
<evidence type="ECO:0000256" key="5">
    <source>
        <dbReference type="ARBA" id="ARBA00023239"/>
    </source>
</evidence>
<dbReference type="EC" id="4.3.2.1" evidence="2 6"/>
<dbReference type="Pfam" id="PF14698">
    <property type="entry name" value="ASL_C2"/>
    <property type="match status" value="1"/>
</dbReference>
<proteinExistence type="inferred from homology"/>
<dbReference type="InterPro" id="IPR009049">
    <property type="entry name" value="Argininosuccinate_lyase"/>
</dbReference>
<dbReference type="Gene3D" id="1.10.40.30">
    <property type="entry name" value="Fumarase/aspartase (C-terminal domain)"/>
    <property type="match status" value="1"/>
</dbReference>
<protein>
    <recommendedName>
        <fullName evidence="2 6">Argininosuccinate lyase</fullName>
        <shortName evidence="6">ASAL</shortName>
        <ecNumber evidence="2 6">4.3.2.1</ecNumber>
    </recommendedName>
    <alternativeName>
        <fullName evidence="6">Arginosuccinase</fullName>
    </alternativeName>
</protein>
<dbReference type="InterPro" id="IPR008948">
    <property type="entry name" value="L-Aspartase-like"/>
</dbReference>
<dbReference type="GO" id="GO:0004056">
    <property type="term" value="F:argininosuccinate lyase activity"/>
    <property type="evidence" value="ECO:0007669"/>
    <property type="project" value="UniProtKB-UniRule"/>
</dbReference>
<evidence type="ECO:0000259" key="8">
    <source>
        <dbReference type="Pfam" id="PF14698"/>
    </source>
</evidence>
<dbReference type="InterPro" id="IPR000362">
    <property type="entry name" value="Fumarate_lyase_fam"/>
</dbReference>
<keyword evidence="3 6" id="KW-0055">Arginine biosynthesis</keyword>
<dbReference type="PRINTS" id="PR00145">
    <property type="entry name" value="ARGSUCLYASE"/>
</dbReference>
<keyword evidence="4 6" id="KW-0028">Amino-acid biosynthesis</keyword>
<feature type="domain" description="Argininosuccinate lyase C-terminal" evidence="8">
    <location>
        <begin position="370"/>
        <end position="446"/>
    </location>
</feature>
<dbReference type="GO" id="GO:0042450">
    <property type="term" value="P:L-arginine biosynthetic process via ornithine"/>
    <property type="evidence" value="ECO:0007669"/>
    <property type="project" value="UniProtKB-UniRule"/>
</dbReference>
<dbReference type="CDD" id="cd01359">
    <property type="entry name" value="Argininosuccinate_lyase"/>
    <property type="match status" value="1"/>
</dbReference>
<comment type="caution">
    <text evidence="9">The sequence shown here is derived from an EMBL/GenBank/DDBJ whole genome shotgun (WGS) entry which is preliminary data.</text>
</comment>
<name>A0A6G4A518_9BACL</name>
<comment type="subcellular location">
    <subcellularLocation>
        <location evidence="6">Cytoplasm</location>
    </subcellularLocation>
</comment>
<evidence type="ECO:0000259" key="7">
    <source>
        <dbReference type="Pfam" id="PF00206"/>
    </source>
</evidence>
<dbReference type="PRINTS" id="PR00149">
    <property type="entry name" value="FUMRATELYASE"/>
</dbReference>
<accession>A0A6G4A518</accession>
<dbReference type="Pfam" id="PF00206">
    <property type="entry name" value="Lyase_1"/>
    <property type="match status" value="1"/>
</dbReference>
<evidence type="ECO:0000256" key="2">
    <source>
        <dbReference type="ARBA" id="ARBA00012338"/>
    </source>
</evidence>